<evidence type="ECO:0000313" key="2">
    <source>
        <dbReference type="EMBL" id="KAF8905569.1"/>
    </source>
</evidence>
<reference evidence="2" key="1">
    <citation type="submission" date="2020-11" db="EMBL/GenBank/DDBJ databases">
        <authorList>
            <consortium name="DOE Joint Genome Institute"/>
            <person name="Ahrendt S."/>
            <person name="Riley R."/>
            <person name="Andreopoulos W."/>
            <person name="LaButti K."/>
            <person name="Pangilinan J."/>
            <person name="Ruiz-duenas F.J."/>
            <person name="Barrasa J.M."/>
            <person name="Sanchez-Garcia M."/>
            <person name="Camarero S."/>
            <person name="Miyauchi S."/>
            <person name="Serrano A."/>
            <person name="Linde D."/>
            <person name="Babiker R."/>
            <person name="Drula E."/>
            <person name="Ayuso-Fernandez I."/>
            <person name="Pacheco R."/>
            <person name="Padilla G."/>
            <person name="Ferreira P."/>
            <person name="Barriuso J."/>
            <person name="Kellner H."/>
            <person name="Castanera R."/>
            <person name="Alfaro M."/>
            <person name="Ramirez L."/>
            <person name="Pisabarro A.G."/>
            <person name="Kuo A."/>
            <person name="Tritt A."/>
            <person name="Lipzen A."/>
            <person name="He G."/>
            <person name="Yan M."/>
            <person name="Ng V."/>
            <person name="Cullen D."/>
            <person name="Martin F."/>
            <person name="Rosso M.-N."/>
            <person name="Henrissat B."/>
            <person name="Hibbett D."/>
            <person name="Martinez A.T."/>
            <person name="Grigoriev I.V."/>
        </authorList>
    </citation>
    <scope>NUCLEOTIDE SEQUENCE</scope>
    <source>
        <strain evidence="2">AH 44721</strain>
    </source>
</reference>
<sequence length="382" mass="42759">MQQPYSNYPPYYGQPMYPHTPYMGQAGPPGPSSAYPPSMVLSSLHLLHPQEISPPLPRILSMPPRMLLSQAAPSAPLKSAMKKTMNVFNAAENTLGRQFSNPFSHAQQNPAPPFPRPRVQSNPQRSQNAVKEPSHEQTQPTLHMLLSFHGLSELHIEYIMQMGLEEMRKVIWPLWRDGVESDTITGHTCIVKFRNTPWDLNGPNVRNLVPIGSSSRSLLFFKNGFVPLYSVKLREASLHALGYSFQTAVNISSTSPRLVFQVTQPAPSEFFLSFFSQDGRKLTLINPPNRVDLSIGAHLRSALPNSNVIDNVIEEETRVIEVKPKFINSPEVESSTMFIEVLKILNNLGYQLDATVPLSRKGTLGLRNTRELLVFKEIATPT</sequence>
<proteinExistence type="predicted"/>
<accession>A0A9P5NUB6</accession>
<evidence type="ECO:0000256" key="1">
    <source>
        <dbReference type="SAM" id="MobiDB-lite"/>
    </source>
</evidence>
<organism evidence="2 3">
    <name type="scientific">Gymnopilus junonius</name>
    <name type="common">Spectacular rustgill mushroom</name>
    <name type="synonym">Gymnopilus spectabilis subsp. junonius</name>
    <dbReference type="NCBI Taxonomy" id="109634"/>
    <lineage>
        <taxon>Eukaryota</taxon>
        <taxon>Fungi</taxon>
        <taxon>Dikarya</taxon>
        <taxon>Basidiomycota</taxon>
        <taxon>Agaricomycotina</taxon>
        <taxon>Agaricomycetes</taxon>
        <taxon>Agaricomycetidae</taxon>
        <taxon>Agaricales</taxon>
        <taxon>Agaricineae</taxon>
        <taxon>Hymenogastraceae</taxon>
        <taxon>Gymnopilus</taxon>
    </lineage>
</organism>
<dbReference type="EMBL" id="JADNYJ010000022">
    <property type="protein sequence ID" value="KAF8905569.1"/>
    <property type="molecule type" value="Genomic_DNA"/>
</dbReference>
<feature type="compositionally biased region" description="Polar residues" evidence="1">
    <location>
        <begin position="119"/>
        <end position="129"/>
    </location>
</feature>
<evidence type="ECO:0000313" key="3">
    <source>
        <dbReference type="Proteomes" id="UP000724874"/>
    </source>
</evidence>
<dbReference type="AlphaFoldDB" id="A0A9P5NUB6"/>
<gene>
    <name evidence="2" type="ORF">CPB84DRAFT_1893187</name>
</gene>
<feature type="region of interest" description="Disordered" evidence="1">
    <location>
        <begin position="100"/>
        <end position="139"/>
    </location>
</feature>
<name>A0A9P5NUB6_GYMJU</name>
<keyword evidence="3" id="KW-1185">Reference proteome</keyword>
<comment type="caution">
    <text evidence="2">The sequence shown here is derived from an EMBL/GenBank/DDBJ whole genome shotgun (WGS) entry which is preliminary data.</text>
</comment>
<dbReference type="OrthoDB" id="3255427at2759"/>
<protein>
    <submittedName>
        <fullName evidence="2">Uncharacterized protein</fullName>
    </submittedName>
</protein>
<feature type="compositionally biased region" description="Polar residues" evidence="1">
    <location>
        <begin position="100"/>
        <end position="109"/>
    </location>
</feature>
<dbReference type="Proteomes" id="UP000724874">
    <property type="component" value="Unassembled WGS sequence"/>
</dbReference>